<organism evidence="1 2">
    <name type="scientific">Armatimonas rosea</name>
    <dbReference type="NCBI Taxonomy" id="685828"/>
    <lineage>
        <taxon>Bacteria</taxon>
        <taxon>Bacillati</taxon>
        <taxon>Armatimonadota</taxon>
        <taxon>Armatimonadia</taxon>
        <taxon>Armatimonadales</taxon>
        <taxon>Armatimonadaceae</taxon>
        <taxon>Armatimonas</taxon>
    </lineage>
</organism>
<dbReference type="EMBL" id="JACHGW010000003">
    <property type="protein sequence ID" value="MBB6051315.1"/>
    <property type="molecule type" value="Genomic_DNA"/>
</dbReference>
<comment type="caution">
    <text evidence="1">The sequence shown here is derived from an EMBL/GenBank/DDBJ whole genome shotgun (WGS) entry which is preliminary data.</text>
</comment>
<gene>
    <name evidence="1" type="ORF">HNQ39_003125</name>
</gene>
<name>A0A7W9W7Q0_ARMRO</name>
<dbReference type="RefSeq" id="WP_184198031.1">
    <property type="nucleotide sequence ID" value="NZ_JACHGW010000003.1"/>
</dbReference>
<dbReference type="AlphaFoldDB" id="A0A7W9W7Q0"/>
<evidence type="ECO:0000313" key="2">
    <source>
        <dbReference type="Proteomes" id="UP000520814"/>
    </source>
</evidence>
<proteinExistence type="predicted"/>
<keyword evidence="2" id="KW-1185">Reference proteome</keyword>
<accession>A0A7W9W7Q0</accession>
<reference evidence="1 2" key="1">
    <citation type="submission" date="2020-08" db="EMBL/GenBank/DDBJ databases">
        <title>Genomic Encyclopedia of Type Strains, Phase IV (KMG-IV): sequencing the most valuable type-strain genomes for metagenomic binning, comparative biology and taxonomic classification.</title>
        <authorList>
            <person name="Goeker M."/>
        </authorList>
    </citation>
    <scope>NUCLEOTIDE SEQUENCE [LARGE SCALE GENOMIC DNA]</scope>
    <source>
        <strain evidence="1 2">DSM 23562</strain>
    </source>
</reference>
<evidence type="ECO:0000313" key="1">
    <source>
        <dbReference type="EMBL" id="MBB6051315.1"/>
    </source>
</evidence>
<protein>
    <submittedName>
        <fullName evidence="1">Uncharacterized protein</fullName>
    </submittedName>
</protein>
<sequence>MTPEDALLAYLYPRLVEALQTWKGFDDIYGIWIILALYEDDPAKPSLSHLMPLRHSVATPERIESYFGFPYAPGVADYTVSASLELCADPWPPLNEREHYYDEDGFHDGDPDGLQLREQFFVWRRAQPDYVPISDAGAQMGNPELTSFLEICGTLIRRLHSDGILENLFGQPVPVGISFSNDVNETIALPATRDNNPDRLSKGMEEFMLGKTYEQIEGEAAFRTALRTRPVEEQAQWWFEALRGLRGWMQGKETTTEWEQAQAAGFIGLHPDWNGPVASSLAERLVSQAERHLTILYTPEPSSEQDLAEYLMMEFFGHEGYPEQQQNIDETTIERLYSLLKRLYEESKNEERISSALQLTARALHALRPERFPVVKFGGRRENANRLLEPERFGLV</sequence>
<dbReference type="Proteomes" id="UP000520814">
    <property type="component" value="Unassembled WGS sequence"/>
</dbReference>